<keyword evidence="6" id="KW-0695">RNA-directed DNA polymerase</keyword>
<dbReference type="InterPro" id="IPR043502">
    <property type="entry name" value="DNA/RNA_pol_sf"/>
</dbReference>
<dbReference type="AlphaFoldDB" id="A0AAF0U315"/>
<feature type="domain" description="Reverse transcriptase RNase H-like" evidence="7">
    <location>
        <begin position="5"/>
        <end position="56"/>
    </location>
</feature>
<dbReference type="InterPro" id="IPR041373">
    <property type="entry name" value="RT_RNaseH"/>
</dbReference>
<reference evidence="8" key="1">
    <citation type="submission" date="2023-08" db="EMBL/GenBank/DDBJ databases">
        <title>A de novo genome assembly of Solanum verrucosum Schlechtendal, a Mexican diploid species geographically isolated from the other diploid A-genome species in potato relatives.</title>
        <authorList>
            <person name="Hosaka K."/>
        </authorList>
    </citation>
    <scope>NUCLEOTIDE SEQUENCE</scope>
    <source>
        <tissue evidence="8">Young leaves</tissue>
    </source>
</reference>
<dbReference type="Pfam" id="PF17917">
    <property type="entry name" value="RT_RNaseH"/>
    <property type="match status" value="1"/>
</dbReference>
<protein>
    <recommendedName>
        <fullName evidence="7">Reverse transcriptase RNase H-like domain-containing protein</fullName>
    </recommendedName>
</protein>
<dbReference type="SUPFAM" id="SSF56672">
    <property type="entry name" value="DNA/RNA polymerases"/>
    <property type="match status" value="1"/>
</dbReference>
<keyword evidence="1" id="KW-0808">Transferase</keyword>
<gene>
    <name evidence="8" type="ORF">MTR67_031676</name>
</gene>
<evidence type="ECO:0000256" key="3">
    <source>
        <dbReference type="ARBA" id="ARBA00022722"/>
    </source>
</evidence>
<evidence type="ECO:0000313" key="8">
    <source>
        <dbReference type="EMBL" id="WMV38291.1"/>
    </source>
</evidence>
<evidence type="ECO:0000256" key="5">
    <source>
        <dbReference type="ARBA" id="ARBA00022801"/>
    </source>
</evidence>
<dbReference type="GO" id="GO:0016787">
    <property type="term" value="F:hydrolase activity"/>
    <property type="evidence" value="ECO:0007669"/>
    <property type="project" value="UniProtKB-KW"/>
</dbReference>
<keyword evidence="9" id="KW-1185">Reference proteome</keyword>
<keyword evidence="5" id="KW-0378">Hydrolase</keyword>
<keyword evidence="4" id="KW-0255">Endonuclease</keyword>
<evidence type="ECO:0000256" key="6">
    <source>
        <dbReference type="ARBA" id="ARBA00022918"/>
    </source>
</evidence>
<evidence type="ECO:0000313" key="9">
    <source>
        <dbReference type="Proteomes" id="UP001234989"/>
    </source>
</evidence>
<keyword evidence="2" id="KW-0548">Nucleotidyltransferase</keyword>
<proteinExistence type="predicted"/>
<dbReference type="GO" id="GO:0004519">
    <property type="term" value="F:endonuclease activity"/>
    <property type="evidence" value="ECO:0007669"/>
    <property type="project" value="UniProtKB-KW"/>
</dbReference>
<dbReference type="CDD" id="cd09274">
    <property type="entry name" value="RNase_HI_RT_Ty3"/>
    <property type="match status" value="1"/>
</dbReference>
<organism evidence="8 9">
    <name type="scientific">Solanum verrucosum</name>
    <dbReference type="NCBI Taxonomy" id="315347"/>
    <lineage>
        <taxon>Eukaryota</taxon>
        <taxon>Viridiplantae</taxon>
        <taxon>Streptophyta</taxon>
        <taxon>Embryophyta</taxon>
        <taxon>Tracheophyta</taxon>
        <taxon>Spermatophyta</taxon>
        <taxon>Magnoliopsida</taxon>
        <taxon>eudicotyledons</taxon>
        <taxon>Gunneridae</taxon>
        <taxon>Pentapetalae</taxon>
        <taxon>asterids</taxon>
        <taxon>lamiids</taxon>
        <taxon>Solanales</taxon>
        <taxon>Solanaceae</taxon>
        <taxon>Solanoideae</taxon>
        <taxon>Solaneae</taxon>
        <taxon>Solanum</taxon>
    </lineage>
</organism>
<dbReference type="InterPro" id="IPR050951">
    <property type="entry name" value="Retrovirus_Pol_polyprotein"/>
</dbReference>
<evidence type="ECO:0000256" key="4">
    <source>
        <dbReference type="ARBA" id="ARBA00022759"/>
    </source>
</evidence>
<dbReference type="EMBL" id="CP133618">
    <property type="protein sequence ID" value="WMV38291.1"/>
    <property type="molecule type" value="Genomic_DNA"/>
</dbReference>
<dbReference type="Proteomes" id="UP001234989">
    <property type="component" value="Chromosome 7"/>
</dbReference>
<accession>A0AAF0U315</accession>
<dbReference type="GO" id="GO:0003964">
    <property type="term" value="F:RNA-directed DNA polymerase activity"/>
    <property type="evidence" value="ECO:0007669"/>
    <property type="project" value="UniProtKB-KW"/>
</dbReference>
<dbReference type="PANTHER" id="PTHR37984:SF5">
    <property type="entry name" value="PROTEIN NYNRIN-LIKE"/>
    <property type="match status" value="1"/>
</dbReference>
<name>A0AAF0U315_SOLVR</name>
<dbReference type="PANTHER" id="PTHR37984">
    <property type="entry name" value="PROTEIN CBG26694"/>
    <property type="match status" value="1"/>
</dbReference>
<evidence type="ECO:0000256" key="1">
    <source>
        <dbReference type="ARBA" id="ARBA00022679"/>
    </source>
</evidence>
<evidence type="ECO:0000256" key="2">
    <source>
        <dbReference type="ARBA" id="ARBA00022695"/>
    </source>
</evidence>
<sequence length="137" mass="15707">MILGLTAVVFDLKIWRYYLYGVHVDVFTDHKSLKYAFTQKDLNLNLGRWLELLNDYNMSVLYLPRKENVMADALNRLSMEIVSHVEDDKKELVHDVHRLALLGVHLVDSNEGGVFVHNGLVSPFVSDVKAKQDLDPV</sequence>
<keyword evidence="3" id="KW-0540">Nuclease</keyword>
<evidence type="ECO:0000259" key="7">
    <source>
        <dbReference type="Pfam" id="PF17917"/>
    </source>
</evidence>